<comment type="caution">
    <text evidence="13">The sequence shown here is derived from an EMBL/GenBank/DDBJ whole genome shotgun (WGS) entry which is preliminary data.</text>
</comment>
<name>A0ABS4QLC5_9NOCA</name>
<dbReference type="InterPro" id="IPR034768">
    <property type="entry name" value="4FE4S_WBL"/>
</dbReference>
<keyword evidence="7" id="KW-0411">Iron-sulfur</keyword>
<proteinExistence type="inferred from homology"/>
<evidence type="ECO:0000256" key="7">
    <source>
        <dbReference type="ARBA" id="ARBA00023014"/>
    </source>
</evidence>
<accession>A0ABS4QLC5</accession>
<dbReference type="PANTHER" id="PTHR38839:SF2">
    <property type="entry name" value="TRANSCRIPTIONAL REGULATOR WHIB7-RELATED"/>
    <property type="match status" value="1"/>
</dbReference>
<keyword evidence="8" id="KW-0805">Transcription regulation</keyword>
<keyword evidence="11" id="KW-0804">Transcription</keyword>
<comment type="subcellular location">
    <subcellularLocation>
        <location evidence="2">Cytoplasm</location>
    </subcellularLocation>
</comment>
<evidence type="ECO:0000256" key="6">
    <source>
        <dbReference type="ARBA" id="ARBA00023004"/>
    </source>
</evidence>
<evidence type="ECO:0000256" key="4">
    <source>
        <dbReference type="ARBA" id="ARBA00022485"/>
    </source>
</evidence>
<evidence type="ECO:0000313" key="13">
    <source>
        <dbReference type="EMBL" id="MBP2192511.1"/>
    </source>
</evidence>
<gene>
    <name evidence="13" type="ORF">BJ987_005412</name>
</gene>
<keyword evidence="10" id="KW-1015">Disulfide bond</keyword>
<protein>
    <submittedName>
        <fullName evidence="13">WhiB family redox-sensing transcriptional regulator</fullName>
    </submittedName>
</protein>
<reference evidence="13 14" key="1">
    <citation type="submission" date="2021-03" db="EMBL/GenBank/DDBJ databases">
        <title>Sequencing the genomes of 1000 actinobacteria strains.</title>
        <authorList>
            <person name="Klenk H.-P."/>
        </authorList>
    </citation>
    <scope>NUCLEOTIDE SEQUENCE [LARGE SCALE GENOMIC DNA]</scope>
    <source>
        <strain evidence="13 14">DSM 45516</strain>
    </source>
</reference>
<dbReference type="EMBL" id="JAGGMR010000001">
    <property type="protein sequence ID" value="MBP2192511.1"/>
    <property type="molecule type" value="Genomic_DNA"/>
</dbReference>
<evidence type="ECO:0000256" key="9">
    <source>
        <dbReference type="ARBA" id="ARBA00023125"/>
    </source>
</evidence>
<feature type="domain" description="4Fe-4S Wbl-type" evidence="12">
    <location>
        <begin position="35"/>
        <end position="92"/>
    </location>
</feature>
<evidence type="ECO:0000256" key="3">
    <source>
        <dbReference type="ARBA" id="ARBA00006597"/>
    </source>
</evidence>
<dbReference type="PROSITE" id="PS51674">
    <property type="entry name" value="4FE4S_WBL"/>
    <property type="match status" value="1"/>
</dbReference>
<evidence type="ECO:0000256" key="10">
    <source>
        <dbReference type="ARBA" id="ARBA00023157"/>
    </source>
</evidence>
<keyword evidence="6" id="KW-0408">Iron</keyword>
<evidence type="ECO:0000256" key="8">
    <source>
        <dbReference type="ARBA" id="ARBA00023015"/>
    </source>
</evidence>
<dbReference type="Proteomes" id="UP001519325">
    <property type="component" value="Unassembled WGS sequence"/>
</dbReference>
<evidence type="ECO:0000313" key="14">
    <source>
        <dbReference type="Proteomes" id="UP001519325"/>
    </source>
</evidence>
<comment type="cofactor">
    <cofactor evidence="1">
        <name>[4Fe-4S] cluster</name>
        <dbReference type="ChEBI" id="CHEBI:49883"/>
    </cofactor>
</comment>
<dbReference type="InterPro" id="IPR003482">
    <property type="entry name" value="Whib"/>
</dbReference>
<organism evidence="13 14">
    <name type="scientific">Nocardia goodfellowii</name>
    <dbReference type="NCBI Taxonomy" id="882446"/>
    <lineage>
        <taxon>Bacteria</taxon>
        <taxon>Bacillati</taxon>
        <taxon>Actinomycetota</taxon>
        <taxon>Actinomycetes</taxon>
        <taxon>Mycobacteriales</taxon>
        <taxon>Nocardiaceae</taxon>
        <taxon>Nocardia</taxon>
    </lineage>
</organism>
<keyword evidence="5" id="KW-0479">Metal-binding</keyword>
<evidence type="ECO:0000256" key="5">
    <source>
        <dbReference type="ARBA" id="ARBA00022723"/>
    </source>
</evidence>
<keyword evidence="9" id="KW-0238">DNA-binding</keyword>
<keyword evidence="4" id="KW-0004">4Fe-4S</keyword>
<evidence type="ECO:0000259" key="12">
    <source>
        <dbReference type="PROSITE" id="PS51674"/>
    </source>
</evidence>
<dbReference type="Pfam" id="PF02467">
    <property type="entry name" value="Whib"/>
    <property type="match status" value="1"/>
</dbReference>
<dbReference type="RefSeq" id="WP_209895396.1">
    <property type="nucleotide sequence ID" value="NZ_JAGGMR010000001.1"/>
</dbReference>
<evidence type="ECO:0000256" key="2">
    <source>
        <dbReference type="ARBA" id="ARBA00004496"/>
    </source>
</evidence>
<evidence type="ECO:0000256" key="11">
    <source>
        <dbReference type="ARBA" id="ARBA00023163"/>
    </source>
</evidence>
<dbReference type="PANTHER" id="PTHR38839">
    <property type="entry name" value="TRANSCRIPTIONAL REGULATOR WHID-RELATED"/>
    <property type="match status" value="1"/>
</dbReference>
<comment type="similarity">
    <text evidence="3">Belongs to the WhiB family.</text>
</comment>
<evidence type="ECO:0000256" key="1">
    <source>
        <dbReference type="ARBA" id="ARBA00001966"/>
    </source>
</evidence>
<keyword evidence="14" id="KW-1185">Reference proteome</keyword>
<sequence>MTVRTELRRTAGDVTEPTLADLLPLSDTRDWHRAACRGDSNHDAWFPYPSEDFEYARGICAGCPIRRACGEFAAETGQSGVWGGHEFDRGRMIRE</sequence>